<dbReference type="SMART" id="SM01193">
    <property type="entry name" value="Enolase_N"/>
    <property type="match status" value="1"/>
</dbReference>
<dbReference type="InterPro" id="IPR029017">
    <property type="entry name" value="Enolase-like_N"/>
</dbReference>
<evidence type="ECO:0000256" key="7">
    <source>
        <dbReference type="ARBA" id="ARBA00023152"/>
    </source>
</evidence>
<dbReference type="PROSITE" id="PS00164">
    <property type="entry name" value="ENOLASE"/>
    <property type="match status" value="1"/>
</dbReference>
<dbReference type="Proteomes" id="UP001596152">
    <property type="component" value="Unassembled WGS sequence"/>
</dbReference>
<dbReference type="SFLD" id="SFLDG00178">
    <property type="entry name" value="enolase"/>
    <property type="match status" value="1"/>
</dbReference>
<dbReference type="Gene3D" id="3.20.20.120">
    <property type="entry name" value="Enolase-like C-terminal domain"/>
    <property type="match status" value="1"/>
</dbReference>
<dbReference type="InterPro" id="IPR020809">
    <property type="entry name" value="Enolase_CS"/>
</dbReference>
<feature type="binding site" evidence="10">
    <location>
        <position position="366"/>
    </location>
    <ligand>
        <name>(2R)-2-phosphoglycerate</name>
        <dbReference type="ChEBI" id="CHEBI:58289"/>
    </ligand>
</feature>
<dbReference type="SFLD" id="SFLDS00001">
    <property type="entry name" value="Enolase"/>
    <property type="match status" value="1"/>
</dbReference>
<dbReference type="SUPFAM" id="SSF51604">
    <property type="entry name" value="Enolase C-terminal domain-like"/>
    <property type="match status" value="1"/>
</dbReference>
<feature type="binding site" evidence="10">
    <location>
        <position position="242"/>
    </location>
    <ligand>
        <name>Mg(2+)</name>
        <dbReference type="ChEBI" id="CHEBI:18420"/>
    </ligand>
</feature>
<dbReference type="PANTHER" id="PTHR11902:SF1">
    <property type="entry name" value="ENOLASE"/>
    <property type="match status" value="1"/>
</dbReference>
<evidence type="ECO:0000256" key="10">
    <source>
        <dbReference type="HAMAP-Rule" id="MF_00318"/>
    </source>
</evidence>
<feature type="binding site" evidence="10">
    <location>
        <position position="163"/>
    </location>
    <ligand>
        <name>(2R)-2-phosphoglycerate</name>
        <dbReference type="ChEBI" id="CHEBI:58289"/>
    </ligand>
</feature>
<evidence type="ECO:0000256" key="9">
    <source>
        <dbReference type="ARBA" id="ARBA00045763"/>
    </source>
</evidence>
<keyword evidence="5 10" id="KW-0964">Secreted</keyword>
<comment type="function">
    <text evidence="9 10">Catalyzes the reversible conversion of 2-phosphoglycerate (2-PG) into phosphoenolpyruvate (PEP). It is essential for the degradation of carbohydrates via glycolysis.</text>
</comment>
<comment type="subcellular location">
    <subcellularLocation>
        <location evidence="10">Cytoplasm</location>
    </subcellularLocation>
    <subcellularLocation>
        <location evidence="10">Secreted</location>
    </subcellularLocation>
    <subcellularLocation>
        <location evidence="10">Cell surface</location>
    </subcellularLocation>
    <text evidence="10">Fractions of enolase are present in both the cytoplasm and on the cell surface.</text>
</comment>
<sequence>MTDIADIVARQILDSRGNPTVEVDVILDDGSFGRAAVPSGASTGAHEAVELRDGDKERWGGKGVQNAVDAVNGEIFDALSGMDAEDQRRIDEALITLDGTENKGRLGANAILGVSLAVAKASAISAGLPLFRYVGGISARVLPTPMMNIINGGAHADNPIDIQEFMILPTGAESFSEGLRMGSEIFHALKKQLKDAGHNTNVGDEGGFAPNLASAEEALSFITKAGQAAGYLAGEDFHLALDVAATEFFKNGAYNMTGEGKILGGEGMVAYLADLCERFPIVSIEDGCAEDDFEGWKLLTDALGERVQIVGDDLFVTNPARLAAGIGEGLANSILVKVNQIGTLSETLDAVDMAHRAGYTAVMSHRSGETEDSTIADLAVATNCGQIKTGSLARSDRTAKYNQLLRIEELLGDQASYYGDGMLLK</sequence>
<evidence type="ECO:0000313" key="13">
    <source>
        <dbReference type="EMBL" id="MFC5343833.1"/>
    </source>
</evidence>
<comment type="cofactor">
    <cofactor evidence="10">
        <name>Mg(2+)</name>
        <dbReference type="ChEBI" id="CHEBI:18420"/>
    </cofactor>
    <text evidence="10">Binds a second Mg(2+) ion via substrate during catalysis.</text>
</comment>
<evidence type="ECO:0000256" key="1">
    <source>
        <dbReference type="ARBA" id="ARBA00005031"/>
    </source>
</evidence>
<dbReference type="InterPro" id="IPR020811">
    <property type="entry name" value="Enolase_N"/>
</dbReference>
<dbReference type="PRINTS" id="PR00148">
    <property type="entry name" value="ENOLASE"/>
</dbReference>
<proteinExistence type="inferred from homology"/>
<dbReference type="InterPro" id="IPR000941">
    <property type="entry name" value="Enolase"/>
</dbReference>
<dbReference type="Pfam" id="PF03952">
    <property type="entry name" value="Enolase_N"/>
    <property type="match status" value="1"/>
</dbReference>
<feature type="binding site" evidence="10">
    <location>
        <position position="367"/>
    </location>
    <ligand>
        <name>(2R)-2-phosphoglycerate</name>
        <dbReference type="ChEBI" id="CHEBI:58289"/>
    </ligand>
</feature>
<dbReference type="SFLD" id="SFLDF00002">
    <property type="entry name" value="enolase"/>
    <property type="match status" value="1"/>
</dbReference>
<dbReference type="EC" id="4.2.1.11" evidence="3 10"/>
<evidence type="ECO:0000256" key="4">
    <source>
        <dbReference type="ARBA" id="ARBA00017068"/>
    </source>
</evidence>
<comment type="catalytic activity">
    <reaction evidence="10">
        <text>(2R)-2-phosphoglycerate = phosphoenolpyruvate + H2O</text>
        <dbReference type="Rhea" id="RHEA:10164"/>
        <dbReference type="ChEBI" id="CHEBI:15377"/>
        <dbReference type="ChEBI" id="CHEBI:58289"/>
        <dbReference type="ChEBI" id="CHEBI:58702"/>
        <dbReference type="EC" id="4.2.1.11"/>
    </reaction>
</comment>
<dbReference type="RefSeq" id="WP_374036049.1">
    <property type="nucleotide sequence ID" value="NZ_CP169082.1"/>
</dbReference>
<dbReference type="InterPro" id="IPR020810">
    <property type="entry name" value="Enolase_C"/>
</dbReference>
<protein>
    <recommendedName>
        <fullName evidence="4 10">Enolase</fullName>
        <ecNumber evidence="3 10">4.2.1.11</ecNumber>
    </recommendedName>
    <alternativeName>
        <fullName evidence="10">2-phospho-D-glycerate hydro-lyase</fullName>
    </alternativeName>
    <alternativeName>
        <fullName evidence="10">2-phosphoglycerate dehydratase</fullName>
    </alternativeName>
</protein>
<dbReference type="GO" id="GO:0004634">
    <property type="term" value="F:phosphopyruvate hydratase activity"/>
    <property type="evidence" value="ECO:0007669"/>
    <property type="project" value="UniProtKB-EC"/>
</dbReference>
<dbReference type="SUPFAM" id="SSF54826">
    <property type="entry name" value="Enolase N-terminal domain-like"/>
    <property type="match status" value="1"/>
</dbReference>
<comment type="similarity">
    <text evidence="2 10">Belongs to the enolase family.</text>
</comment>
<evidence type="ECO:0000256" key="6">
    <source>
        <dbReference type="ARBA" id="ARBA00022842"/>
    </source>
</evidence>
<feature type="domain" description="Enolase N-terminal" evidence="12">
    <location>
        <begin position="4"/>
        <end position="134"/>
    </location>
</feature>
<keyword evidence="14" id="KW-1185">Reference proteome</keyword>
<accession>A0ABW0FRL7</accession>
<dbReference type="NCBIfam" id="TIGR01060">
    <property type="entry name" value="eno"/>
    <property type="match status" value="1"/>
</dbReference>
<evidence type="ECO:0000313" key="14">
    <source>
        <dbReference type="Proteomes" id="UP001596152"/>
    </source>
</evidence>
<feature type="binding site" evidence="10">
    <location>
        <position position="285"/>
    </location>
    <ligand>
        <name>Mg(2+)</name>
        <dbReference type="ChEBI" id="CHEBI:18420"/>
    </ligand>
</feature>
<dbReference type="Pfam" id="PF00113">
    <property type="entry name" value="Enolase_C"/>
    <property type="match status" value="1"/>
</dbReference>
<dbReference type="Gene3D" id="3.30.390.10">
    <property type="entry name" value="Enolase-like, N-terminal domain"/>
    <property type="match status" value="1"/>
</dbReference>
<feature type="domain" description="Enolase C-terminal TIM barrel" evidence="11">
    <location>
        <begin position="139"/>
        <end position="425"/>
    </location>
</feature>
<dbReference type="HAMAP" id="MF_00318">
    <property type="entry name" value="Enolase"/>
    <property type="match status" value="1"/>
</dbReference>
<dbReference type="PIRSF" id="PIRSF001400">
    <property type="entry name" value="Enolase"/>
    <property type="match status" value="1"/>
</dbReference>
<feature type="active site" description="Proton acceptor" evidence="10">
    <location>
        <position position="337"/>
    </location>
</feature>
<feature type="active site" description="Proton donor" evidence="10">
    <location>
        <position position="205"/>
    </location>
</feature>
<feature type="binding site" evidence="10">
    <location>
        <position position="337"/>
    </location>
    <ligand>
        <name>(2R)-2-phosphoglycerate</name>
        <dbReference type="ChEBI" id="CHEBI:58289"/>
    </ligand>
</feature>
<evidence type="ECO:0000256" key="8">
    <source>
        <dbReference type="ARBA" id="ARBA00023239"/>
    </source>
</evidence>
<evidence type="ECO:0000259" key="12">
    <source>
        <dbReference type="SMART" id="SM01193"/>
    </source>
</evidence>
<dbReference type="EMBL" id="JBHSLF010000014">
    <property type="protein sequence ID" value="MFC5343833.1"/>
    <property type="molecule type" value="Genomic_DNA"/>
</dbReference>
<evidence type="ECO:0000256" key="3">
    <source>
        <dbReference type="ARBA" id="ARBA00012058"/>
    </source>
</evidence>
<keyword evidence="10" id="KW-0963">Cytoplasm</keyword>
<keyword evidence="8 10" id="KW-0456">Lyase</keyword>
<organism evidence="13 14">
    <name type="scientific">Brevundimonas staleyi</name>
    <dbReference type="NCBI Taxonomy" id="74326"/>
    <lineage>
        <taxon>Bacteria</taxon>
        <taxon>Pseudomonadati</taxon>
        <taxon>Pseudomonadota</taxon>
        <taxon>Alphaproteobacteria</taxon>
        <taxon>Caulobacterales</taxon>
        <taxon>Caulobacteraceae</taxon>
        <taxon>Brevundimonas</taxon>
    </lineage>
</organism>
<feature type="binding site" evidence="10">
    <location>
        <position position="388"/>
    </location>
    <ligand>
        <name>(2R)-2-phosphoglycerate</name>
        <dbReference type="ChEBI" id="CHEBI:58289"/>
    </ligand>
</feature>
<keyword evidence="7 10" id="KW-0324">Glycolysis</keyword>
<evidence type="ECO:0000259" key="11">
    <source>
        <dbReference type="SMART" id="SM01192"/>
    </source>
</evidence>
<keyword evidence="6 10" id="KW-0460">Magnesium</keyword>
<comment type="pathway">
    <text evidence="1 10">Carbohydrate degradation; glycolysis; pyruvate from D-glyceraldehyde 3-phosphate: step 4/5.</text>
</comment>
<name>A0ABW0FRL7_9CAUL</name>
<keyword evidence="10" id="KW-0479">Metal-binding</keyword>
<feature type="binding site" evidence="10">
    <location>
        <position position="312"/>
    </location>
    <ligand>
        <name>Mg(2+)</name>
        <dbReference type="ChEBI" id="CHEBI:18420"/>
    </ligand>
</feature>
<evidence type="ECO:0000256" key="2">
    <source>
        <dbReference type="ARBA" id="ARBA00009604"/>
    </source>
</evidence>
<reference evidence="14" key="1">
    <citation type="journal article" date="2019" name="Int. J. Syst. Evol. Microbiol.">
        <title>The Global Catalogue of Microorganisms (GCM) 10K type strain sequencing project: providing services to taxonomists for standard genome sequencing and annotation.</title>
        <authorList>
            <consortium name="The Broad Institute Genomics Platform"/>
            <consortium name="The Broad Institute Genome Sequencing Center for Infectious Disease"/>
            <person name="Wu L."/>
            <person name="Ma J."/>
        </authorList>
    </citation>
    <scope>NUCLEOTIDE SEQUENCE [LARGE SCALE GENOMIC DNA]</scope>
    <source>
        <strain evidence="14">JCM 12125</strain>
    </source>
</reference>
<dbReference type="CDD" id="cd03313">
    <property type="entry name" value="enolase"/>
    <property type="match status" value="1"/>
</dbReference>
<dbReference type="PANTHER" id="PTHR11902">
    <property type="entry name" value="ENOLASE"/>
    <property type="match status" value="1"/>
</dbReference>
<evidence type="ECO:0000256" key="5">
    <source>
        <dbReference type="ARBA" id="ARBA00022525"/>
    </source>
</evidence>
<gene>
    <name evidence="10 13" type="primary">eno</name>
    <name evidence="13" type="ORF">ACFPIE_07915</name>
</gene>
<dbReference type="SMART" id="SM01192">
    <property type="entry name" value="Enolase_C"/>
    <property type="match status" value="1"/>
</dbReference>
<dbReference type="InterPro" id="IPR036849">
    <property type="entry name" value="Enolase-like_C_sf"/>
</dbReference>
<comment type="caution">
    <text evidence="13">The sequence shown here is derived from an EMBL/GenBank/DDBJ whole genome shotgun (WGS) entry which is preliminary data.</text>
</comment>